<evidence type="ECO:0000313" key="3">
    <source>
        <dbReference type="Proteomes" id="UP000541444"/>
    </source>
</evidence>
<dbReference type="AlphaFoldDB" id="A0A7J7MM22"/>
<evidence type="ECO:0000256" key="1">
    <source>
        <dbReference type="SAM" id="Coils"/>
    </source>
</evidence>
<protein>
    <submittedName>
        <fullName evidence="2">Uncharacterized protein</fullName>
    </submittedName>
</protein>
<name>A0A7J7MM22_9MAGN</name>
<sequence length="169" mass="19737">MELYDATISWILLKFLPNQVHPEGQILVHDAQDFVSLWGHILVLQKQVLNLTKQVHPEGQNPVQDALDFVRMHGHILMLENQVSALTQQVQKLLHDIEIEQQLSIGVKEIECLNLRQVNKTLAHQLLKEHPPPMPETRLIVSEEMRKNLEQVNNEREDWRQALKEVLEF</sequence>
<comment type="caution">
    <text evidence="2">The sequence shown here is derived from an EMBL/GenBank/DDBJ whole genome shotgun (WGS) entry which is preliminary data.</text>
</comment>
<gene>
    <name evidence="2" type="ORF">GIB67_039316</name>
</gene>
<keyword evidence="1" id="KW-0175">Coiled coil</keyword>
<reference evidence="2 3" key="1">
    <citation type="journal article" date="2020" name="IScience">
        <title>Genome Sequencing of the Endangered Kingdonia uniflora (Circaeasteraceae, Ranunculales) Reveals Potential Mechanisms of Evolutionary Specialization.</title>
        <authorList>
            <person name="Sun Y."/>
            <person name="Deng T."/>
            <person name="Zhang A."/>
            <person name="Moore M.J."/>
            <person name="Landis J.B."/>
            <person name="Lin N."/>
            <person name="Zhang H."/>
            <person name="Zhang X."/>
            <person name="Huang J."/>
            <person name="Zhang X."/>
            <person name="Sun H."/>
            <person name="Wang H."/>
        </authorList>
    </citation>
    <scope>NUCLEOTIDE SEQUENCE [LARGE SCALE GENOMIC DNA]</scope>
    <source>
        <strain evidence="2">TB1705</strain>
        <tissue evidence="2">Leaf</tissue>
    </source>
</reference>
<evidence type="ECO:0000313" key="2">
    <source>
        <dbReference type="EMBL" id="KAF6155985.1"/>
    </source>
</evidence>
<organism evidence="2 3">
    <name type="scientific">Kingdonia uniflora</name>
    <dbReference type="NCBI Taxonomy" id="39325"/>
    <lineage>
        <taxon>Eukaryota</taxon>
        <taxon>Viridiplantae</taxon>
        <taxon>Streptophyta</taxon>
        <taxon>Embryophyta</taxon>
        <taxon>Tracheophyta</taxon>
        <taxon>Spermatophyta</taxon>
        <taxon>Magnoliopsida</taxon>
        <taxon>Ranunculales</taxon>
        <taxon>Circaeasteraceae</taxon>
        <taxon>Kingdonia</taxon>
    </lineage>
</organism>
<proteinExistence type="predicted"/>
<keyword evidence="3" id="KW-1185">Reference proteome</keyword>
<feature type="coiled-coil region" evidence="1">
    <location>
        <begin position="142"/>
        <end position="169"/>
    </location>
</feature>
<dbReference type="EMBL" id="JACGCM010001398">
    <property type="protein sequence ID" value="KAF6155985.1"/>
    <property type="molecule type" value="Genomic_DNA"/>
</dbReference>
<dbReference type="Proteomes" id="UP000541444">
    <property type="component" value="Unassembled WGS sequence"/>
</dbReference>
<accession>A0A7J7MM22</accession>